<dbReference type="InterPro" id="IPR006143">
    <property type="entry name" value="RND_pump_MFP"/>
</dbReference>
<dbReference type="Proteomes" id="UP000770785">
    <property type="component" value="Unassembled WGS sequence"/>
</dbReference>
<dbReference type="Pfam" id="PF25917">
    <property type="entry name" value="BSH_RND"/>
    <property type="match status" value="1"/>
</dbReference>
<evidence type="ECO:0000259" key="2">
    <source>
        <dbReference type="Pfam" id="PF25917"/>
    </source>
</evidence>
<sequence length="374" mass="39334">MRYLSVIPIFLALLTACGGGEEAAPELPLRAIRYGEVVTDDGSTSQSYTGVVTAAGETPLSFRVGGTIREMKVKLGDRTRRGQLIATLDPVDLQVQSSQASANYQAAEAQVESGETQLIAARAAYDRTLKLYENNSVSLSEFEQARSQFKSSQAQVQAAKSQLAASGASVQASRNQVSYTRLTAPFAGVITRVEVERNEFAGSGKAIVTLSTEEDPEVEVNLPENRIGAIERDMRVTIAFPSLPGREYAGVVSEVAYAAGDAPSYPVTVRIGEATSSIRPGMAANVRFTFGEGNDAGPLLLTPIESVAEGPEGRFVYLLTAGAGGTYVANKQAVTIGDLHTAGFAVSAGLAAGDKVATAGIKSLLDGMEVRLME</sequence>
<feature type="domain" description="CusB-like beta-barrel" evidence="3">
    <location>
        <begin position="218"/>
        <end position="289"/>
    </location>
</feature>
<keyword evidence="5" id="KW-1185">Reference proteome</keyword>
<dbReference type="Pfam" id="PF25954">
    <property type="entry name" value="Beta-barrel_RND_2"/>
    <property type="match status" value="1"/>
</dbReference>
<dbReference type="PANTHER" id="PTHR30469">
    <property type="entry name" value="MULTIDRUG RESISTANCE PROTEIN MDTA"/>
    <property type="match status" value="1"/>
</dbReference>
<gene>
    <name evidence="4" type="ORF">GGR27_001402</name>
</gene>
<dbReference type="Gene3D" id="2.40.50.100">
    <property type="match status" value="1"/>
</dbReference>
<evidence type="ECO:0000313" key="4">
    <source>
        <dbReference type="EMBL" id="NJC25903.1"/>
    </source>
</evidence>
<dbReference type="EMBL" id="JAATJH010000002">
    <property type="protein sequence ID" value="NJC25903.1"/>
    <property type="molecule type" value="Genomic_DNA"/>
</dbReference>
<accession>A0ABX0XAC0</accession>
<dbReference type="RefSeq" id="WP_168036672.1">
    <property type="nucleotide sequence ID" value="NZ_JAATJH010000002.1"/>
</dbReference>
<dbReference type="Gene3D" id="2.40.30.170">
    <property type="match status" value="1"/>
</dbReference>
<organism evidence="4 5">
    <name type="scientific">Neolewinella antarctica</name>
    <dbReference type="NCBI Taxonomy" id="442734"/>
    <lineage>
        <taxon>Bacteria</taxon>
        <taxon>Pseudomonadati</taxon>
        <taxon>Bacteroidota</taxon>
        <taxon>Saprospiria</taxon>
        <taxon>Saprospirales</taxon>
        <taxon>Lewinellaceae</taxon>
        <taxon>Neolewinella</taxon>
    </lineage>
</organism>
<dbReference type="InterPro" id="IPR058792">
    <property type="entry name" value="Beta-barrel_RND_2"/>
</dbReference>
<name>A0ABX0XAC0_9BACT</name>
<protein>
    <submittedName>
        <fullName evidence="4">RND family efflux transporter MFP subunit</fullName>
    </submittedName>
</protein>
<dbReference type="SUPFAM" id="SSF111369">
    <property type="entry name" value="HlyD-like secretion proteins"/>
    <property type="match status" value="1"/>
</dbReference>
<evidence type="ECO:0000259" key="3">
    <source>
        <dbReference type="Pfam" id="PF25954"/>
    </source>
</evidence>
<dbReference type="NCBIfam" id="TIGR01730">
    <property type="entry name" value="RND_mfp"/>
    <property type="match status" value="1"/>
</dbReference>
<comment type="caution">
    <text evidence="4">The sequence shown here is derived from an EMBL/GenBank/DDBJ whole genome shotgun (WGS) entry which is preliminary data.</text>
</comment>
<dbReference type="Gene3D" id="2.40.420.20">
    <property type="match status" value="1"/>
</dbReference>
<proteinExistence type="inferred from homology"/>
<evidence type="ECO:0000313" key="5">
    <source>
        <dbReference type="Proteomes" id="UP000770785"/>
    </source>
</evidence>
<comment type="similarity">
    <text evidence="1">Belongs to the membrane fusion protein (MFP) (TC 8.A.1) family.</text>
</comment>
<evidence type="ECO:0000256" key="1">
    <source>
        <dbReference type="ARBA" id="ARBA00009477"/>
    </source>
</evidence>
<dbReference type="InterPro" id="IPR058625">
    <property type="entry name" value="MdtA-like_BSH"/>
</dbReference>
<dbReference type="PROSITE" id="PS51257">
    <property type="entry name" value="PROKAR_LIPOPROTEIN"/>
    <property type="match status" value="1"/>
</dbReference>
<feature type="domain" description="Multidrug resistance protein MdtA-like barrel-sandwich hybrid" evidence="2">
    <location>
        <begin position="63"/>
        <end position="206"/>
    </location>
</feature>
<dbReference type="Gene3D" id="1.10.287.470">
    <property type="entry name" value="Helix hairpin bin"/>
    <property type="match status" value="1"/>
</dbReference>
<reference evidence="4 5" key="1">
    <citation type="submission" date="2020-03" db="EMBL/GenBank/DDBJ databases">
        <title>Genomic Encyclopedia of Type Strains, Phase IV (KMG-IV): sequencing the most valuable type-strain genomes for metagenomic binning, comparative biology and taxonomic classification.</title>
        <authorList>
            <person name="Goeker M."/>
        </authorList>
    </citation>
    <scope>NUCLEOTIDE SEQUENCE [LARGE SCALE GENOMIC DNA]</scope>
    <source>
        <strain evidence="4 5">DSM 105096</strain>
    </source>
</reference>